<dbReference type="EMBL" id="JAUTBB010000001">
    <property type="protein sequence ID" value="MDQ1121134.1"/>
    <property type="molecule type" value="Genomic_DNA"/>
</dbReference>
<accession>A0AAW8GFF8</accession>
<dbReference type="InterPro" id="IPR001736">
    <property type="entry name" value="PLipase_D/transphosphatidylase"/>
</dbReference>
<dbReference type="PROSITE" id="PS51257">
    <property type="entry name" value="PROKAR_LIPOPROTEIN"/>
    <property type="match status" value="1"/>
</dbReference>
<comment type="caution">
    <text evidence="4">The sequence shown here is derived from an EMBL/GenBank/DDBJ whole genome shotgun (WGS) entry which is preliminary data.</text>
</comment>
<keyword evidence="2" id="KW-0732">Signal</keyword>
<dbReference type="GO" id="GO:0030572">
    <property type="term" value="F:phosphatidyltransferase activity"/>
    <property type="evidence" value="ECO:0007669"/>
    <property type="project" value="UniProtKB-ARBA"/>
</dbReference>
<dbReference type="RefSeq" id="WP_306994917.1">
    <property type="nucleotide sequence ID" value="NZ_JAUTBB010000001.1"/>
</dbReference>
<evidence type="ECO:0000313" key="5">
    <source>
        <dbReference type="Proteomes" id="UP001234354"/>
    </source>
</evidence>
<protein>
    <submittedName>
        <fullName evidence="4">Phosphatidylserine/phosphatidylglycerophosphate/ cardiolipin synthase-like enzyme</fullName>
    </submittedName>
</protein>
<gene>
    <name evidence="4" type="ORF">QE383_003442</name>
</gene>
<dbReference type="SMART" id="SM00155">
    <property type="entry name" value="PLDc"/>
    <property type="match status" value="2"/>
</dbReference>
<sequence>MRKLLGAFALLLSLLGSGCASLSQADHARAVQIAQAARSQVIDCQAANACAEPSALRDLADKARADSTPKVPRHYALLLDRGEDSLLARLNLIRSARHSIDVQTYIFDTDDSARLVLDELLAAARRGVQVRVLIDQLTAIPNLDMLAALSGAHRNFALRLYNPTFNQAVPGYLDYAASVVCCFRRFNQRMHTKLLLVDDAVGITGGRNYQDDYYDWDSEYNFRDRDVLIAGPEGADMGRSFDQFWEAPRSIPAERLSDVGRTLLEKGVPPMPPEAFKRPDRVADMGADASDPEVIQQRLVDRALEVGTVSYVADTPRKHRADDPETAAPSDWELGTLLTRAQDEILMQTPYLIMSKQAKRFFKGLRTRPVPPAVVVSTNSLAATDNPIVYSVSAKYKRMYLRELGFQLYEYKPFPADAPVDVATLLPVPPVALPGQEPAPMPEQDVPRSTAIRTSMPGSRPFGMVDRDEQQDRATRRARERNRVDRRLQRAEGRPSFLSKGPHSDPLPLKRAGVRMGLHAKSMVIDDDIAVIGTHNFDPRSLDYNTEAVVVIPNRAFAQQLEQSIRRDIEPENSWVIAPRPKPGVFSGINYSLDKVSSALPVFDIWPWRYATSYEFVPSEQCPGPLPVKDPMFHACYKSVGDFPEVSIGPKRLYARILIAFGAGLVPIL</sequence>
<feature type="signal peptide" evidence="2">
    <location>
        <begin position="1"/>
        <end position="25"/>
    </location>
</feature>
<dbReference type="PROSITE" id="PS50035">
    <property type="entry name" value="PLD"/>
    <property type="match status" value="2"/>
</dbReference>
<proteinExistence type="predicted"/>
<dbReference type="AlphaFoldDB" id="A0AAW8GFF8"/>
<feature type="domain" description="PLD phosphodiesterase" evidence="3">
    <location>
        <begin position="514"/>
        <end position="541"/>
    </location>
</feature>
<feature type="compositionally biased region" description="Basic and acidic residues" evidence="1">
    <location>
        <begin position="465"/>
        <end position="493"/>
    </location>
</feature>
<dbReference type="Gene3D" id="3.30.870.10">
    <property type="entry name" value="Endonuclease Chain A"/>
    <property type="match status" value="2"/>
</dbReference>
<dbReference type="InterPro" id="IPR025202">
    <property type="entry name" value="PLD-like_dom"/>
</dbReference>
<name>A0AAW8GFF8_9GAMM</name>
<evidence type="ECO:0000256" key="1">
    <source>
        <dbReference type="SAM" id="MobiDB-lite"/>
    </source>
</evidence>
<organism evidence="4 5">
    <name type="scientific">Pseudoxanthomonas winnipegensis</name>
    <dbReference type="NCBI Taxonomy" id="2480810"/>
    <lineage>
        <taxon>Bacteria</taxon>
        <taxon>Pseudomonadati</taxon>
        <taxon>Pseudomonadota</taxon>
        <taxon>Gammaproteobacteria</taxon>
        <taxon>Lysobacterales</taxon>
        <taxon>Lysobacteraceae</taxon>
        <taxon>Pseudoxanthomonas</taxon>
    </lineage>
</organism>
<dbReference type="Pfam" id="PF13091">
    <property type="entry name" value="PLDc_2"/>
    <property type="match status" value="2"/>
</dbReference>
<dbReference type="PANTHER" id="PTHR21248">
    <property type="entry name" value="CARDIOLIPIN SYNTHASE"/>
    <property type="match status" value="1"/>
</dbReference>
<dbReference type="Proteomes" id="UP001234354">
    <property type="component" value="Unassembled WGS sequence"/>
</dbReference>
<feature type="domain" description="PLD phosphodiesterase" evidence="3">
    <location>
        <begin position="186"/>
        <end position="213"/>
    </location>
</feature>
<feature type="region of interest" description="Disordered" evidence="1">
    <location>
        <begin position="433"/>
        <end position="509"/>
    </location>
</feature>
<dbReference type="SUPFAM" id="SSF56024">
    <property type="entry name" value="Phospholipase D/nuclease"/>
    <property type="match status" value="2"/>
</dbReference>
<evidence type="ECO:0000313" key="4">
    <source>
        <dbReference type="EMBL" id="MDQ1121134.1"/>
    </source>
</evidence>
<feature type="chain" id="PRO_5043712385" evidence="2">
    <location>
        <begin position="26"/>
        <end position="669"/>
    </location>
</feature>
<dbReference type="CDD" id="cd09111">
    <property type="entry name" value="PLDc_ymdC_like_1"/>
    <property type="match status" value="1"/>
</dbReference>
<dbReference type="PANTHER" id="PTHR21248:SF12">
    <property type="entry name" value="CARDIOLIPIN SYNTHASE C"/>
    <property type="match status" value="1"/>
</dbReference>
<evidence type="ECO:0000259" key="3">
    <source>
        <dbReference type="PROSITE" id="PS50035"/>
    </source>
</evidence>
<reference evidence="4" key="1">
    <citation type="submission" date="2023-07" db="EMBL/GenBank/DDBJ databases">
        <title>Functional and genomic diversity of the sorghum phyllosphere microbiome.</title>
        <authorList>
            <person name="Shade A."/>
        </authorList>
    </citation>
    <scope>NUCLEOTIDE SEQUENCE</scope>
    <source>
        <strain evidence="4">SORGH_AS_0908</strain>
    </source>
</reference>
<dbReference type="GO" id="GO:0032049">
    <property type="term" value="P:cardiolipin biosynthetic process"/>
    <property type="evidence" value="ECO:0007669"/>
    <property type="project" value="UniProtKB-ARBA"/>
</dbReference>
<evidence type="ECO:0000256" key="2">
    <source>
        <dbReference type="SAM" id="SignalP"/>
    </source>
</evidence>